<dbReference type="InterPro" id="IPR010093">
    <property type="entry name" value="SinI_DNA-bd"/>
</dbReference>
<evidence type="ECO:0000259" key="1">
    <source>
        <dbReference type="Pfam" id="PF12727"/>
    </source>
</evidence>
<dbReference type="Gene3D" id="1.10.10.10">
    <property type="entry name" value="Winged helix-like DNA-binding domain superfamily/Winged helix DNA-binding domain"/>
    <property type="match status" value="1"/>
</dbReference>
<evidence type="ECO:0000313" key="3">
    <source>
        <dbReference type="EMBL" id="MDI1428461.1"/>
    </source>
</evidence>
<dbReference type="InterPro" id="IPR024370">
    <property type="entry name" value="PBP_domain"/>
</dbReference>
<reference evidence="3 4" key="1">
    <citation type="submission" date="2023-04" db="EMBL/GenBank/DDBJ databases">
        <title>The genome sequence of Polyangium sorediatum DSM14670.</title>
        <authorList>
            <person name="Zhang X."/>
        </authorList>
    </citation>
    <scope>NUCLEOTIDE SEQUENCE [LARGE SCALE GENOMIC DNA]</scope>
    <source>
        <strain evidence="3 4">DSM 14670</strain>
    </source>
</reference>
<dbReference type="RefSeq" id="WP_284719981.1">
    <property type="nucleotide sequence ID" value="NZ_JARZHI010000002.1"/>
</dbReference>
<evidence type="ECO:0000313" key="4">
    <source>
        <dbReference type="Proteomes" id="UP001160301"/>
    </source>
</evidence>
<organism evidence="3 4">
    <name type="scientific">Polyangium sorediatum</name>
    <dbReference type="NCBI Taxonomy" id="889274"/>
    <lineage>
        <taxon>Bacteria</taxon>
        <taxon>Pseudomonadati</taxon>
        <taxon>Myxococcota</taxon>
        <taxon>Polyangia</taxon>
        <taxon>Polyangiales</taxon>
        <taxon>Polyangiaceae</taxon>
        <taxon>Polyangium</taxon>
    </lineage>
</organism>
<gene>
    <name evidence="3" type="ORF">QHF89_03125</name>
</gene>
<dbReference type="SUPFAM" id="SSF46955">
    <property type="entry name" value="Putative DNA-binding domain"/>
    <property type="match status" value="1"/>
</dbReference>
<dbReference type="InterPro" id="IPR009061">
    <property type="entry name" value="DNA-bd_dom_put_sf"/>
</dbReference>
<dbReference type="InterPro" id="IPR041657">
    <property type="entry name" value="HTH_17"/>
</dbReference>
<dbReference type="EMBL" id="JARZHI010000002">
    <property type="protein sequence ID" value="MDI1428461.1"/>
    <property type="molecule type" value="Genomic_DNA"/>
</dbReference>
<proteinExistence type="predicted"/>
<dbReference type="InterPro" id="IPR036388">
    <property type="entry name" value="WH-like_DNA-bd_sf"/>
</dbReference>
<name>A0ABT6NJH0_9BACT</name>
<dbReference type="Proteomes" id="UP001160301">
    <property type="component" value="Unassembled WGS sequence"/>
</dbReference>
<dbReference type="Pfam" id="PF12728">
    <property type="entry name" value="HTH_17"/>
    <property type="match status" value="1"/>
</dbReference>
<feature type="domain" description="PBP" evidence="1">
    <location>
        <begin position="129"/>
        <end position="265"/>
    </location>
</feature>
<dbReference type="NCBIfam" id="TIGR01764">
    <property type="entry name" value="excise"/>
    <property type="match status" value="1"/>
</dbReference>
<keyword evidence="4" id="KW-1185">Reference proteome</keyword>
<protein>
    <submittedName>
        <fullName evidence="3">Helix-turn-helix transcriptional regulator</fullName>
    </submittedName>
</protein>
<feature type="domain" description="Helix-turn-helix" evidence="2">
    <location>
        <begin position="13"/>
        <end position="57"/>
    </location>
</feature>
<accession>A0ABT6NJH0</accession>
<sequence length="295" mass="31758">MGNDAPLRRPAALLTTHEVAALLRVHPKHVYRLLKRGLPARRVGDEWRYDEADVLAWSRGAPAAAPVEAPAISPPPLLAANGDLAIEALFDEGRDRSAPLVGFVLADHATGLVGLERGAVLGAGCHGDHVPASLGGEKLAWLHLAVRELGLAHRKGLRLRRLSSIAGRRLASRPRTAGIRHHIDEALSREGVEPERAYAHAEEYRSHRDAVMAVARGDAEIALASRAWAAHAGLGFTPVVAEAYGLVFRAEHLGDRRVLALCELVQSGKYRARLVHHAGYDATSAGHLQFGRSIP</sequence>
<dbReference type="PANTHER" id="PTHR38431">
    <property type="entry name" value="BLL2305 PROTEIN"/>
    <property type="match status" value="1"/>
</dbReference>
<dbReference type="SUPFAM" id="SSF53850">
    <property type="entry name" value="Periplasmic binding protein-like II"/>
    <property type="match status" value="1"/>
</dbReference>
<dbReference type="Pfam" id="PF12727">
    <property type="entry name" value="PBP_like"/>
    <property type="match status" value="1"/>
</dbReference>
<evidence type="ECO:0000259" key="2">
    <source>
        <dbReference type="Pfam" id="PF12728"/>
    </source>
</evidence>
<dbReference type="PANTHER" id="PTHR38431:SF1">
    <property type="entry name" value="BLL2305 PROTEIN"/>
    <property type="match status" value="1"/>
</dbReference>
<comment type="caution">
    <text evidence="3">The sequence shown here is derived from an EMBL/GenBank/DDBJ whole genome shotgun (WGS) entry which is preliminary data.</text>
</comment>